<evidence type="ECO:0000313" key="4">
    <source>
        <dbReference type="Proteomes" id="UP000010797"/>
    </source>
</evidence>
<dbReference type="STRING" id="871963.Desdi_0258"/>
<dbReference type="HOGENOM" id="CLU_680999_0_0_9"/>
<keyword evidence="4" id="KW-1185">Reference proteome</keyword>
<dbReference type="Gene3D" id="2.40.30.170">
    <property type="match status" value="1"/>
</dbReference>
<dbReference type="Pfam" id="PF25973">
    <property type="entry name" value="BSH_CzcB"/>
    <property type="match status" value="1"/>
</dbReference>
<dbReference type="InterPro" id="IPR058647">
    <property type="entry name" value="BSH_CzcB-like"/>
</dbReference>
<dbReference type="PANTHER" id="PTHR30469:SF15">
    <property type="entry name" value="HLYD FAMILY OF SECRETION PROTEINS"/>
    <property type="match status" value="1"/>
</dbReference>
<accession>L0F3Q1</accession>
<dbReference type="Gene3D" id="2.40.420.20">
    <property type="match status" value="1"/>
</dbReference>
<proteinExistence type="predicted"/>
<sequence length="404" mass="44277">MDWKRASDWVKSHKKLTFAALAVLVLGLVMVNLQLRPASVQGYKISKQEYVPSLLLSGEVIPEISAEISTLTTGVVQEILVKEGAQVEKGQLLIQLDDRQAQNAYQNAQLNLDLANLNLQQATTVNLANVKQAYVQAQLASEESHKELERNKALAEAGAISQVEVEKAERNVKNTDEKVVAAKLAYEALEANGVNRAILERQREQRELELKDRKRQLEEYQIKAPFKGQLQELSVQVGELLPAASKVGSLATSEKSRIRVKPDQRYTNLAAFNQEANVWLSSDANTKWEGKVVFTKPVGDASQGSFTAEIQLMEAVPELYPGRLVSVQLFGASQKDALIVPSALLIELDGVSGVWLAKDSQAHFVPVQVGLQTLEGAILIAGVEEGDIVLEPADLKEGQNISVQ</sequence>
<keyword evidence="1" id="KW-0175">Coiled coil</keyword>
<dbReference type="AlphaFoldDB" id="L0F3Q1"/>
<gene>
    <name evidence="3" type="ordered locus">Desdi_0258</name>
</gene>
<dbReference type="OrthoDB" id="5392603at2"/>
<dbReference type="PANTHER" id="PTHR30469">
    <property type="entry name" value="MULTIDRUG RESISTANCE PROTEIN MDTA"/>
    <property type="match status" value="1"/>
</dbReference>
<dbReference type="Proteomes" id="UP000010797">
    <property type="component" value="Chromosome"/>
</dbReference>
<feature type="domain" description="CzcB-like barrel-sandwich hybrid" evidence="2">
    <location>
        <begin position="66"/>
        <end position="250"/>
    </location>
</feature>
<feature type="coiled-coil region" evidence="1">
    <location>
        <begin position="165"/>
        <end position="223"/>
    </location>
</feature>
<dbReference type="eggNOG" id="COG0845">
    <property type="taxonomic scope" value="Bacteria"/>
</dbReference>
<reference evidence="4" key="1">
    <citation type="submission" date="2012-02" db="EMBL/GenBank/DDBJ databases">
        <title>Complete sequence of Desulfitobacterium dichloroeliminans LMG P-21439.</title>
        <authorList>
            <person name="Lucas S."/>
            <person name="Han J."/>
            <person name="Lapidus A."/>
            <person name="Cheng J.-F."/>
            <person name="Goodwin L."/>
            <person name="Pitluck S."/>
            <person name="Peters L."/>
            <person name="Ovchinnikova G."/>
            <person name="Teshima H."/>
            <person name="Detter J.C."/>
            <person name="Han C."/>
            <person name="Tapia R."/>
            <person name="Land M."/>
            <person name="Hauser L."/>
            <person name="Kyrpides N."/>
            <person name="Ivanova N."/>
            <person name="Pagani I."/>
            <person name="Kruse T."/>
            <person name="de Vos W.M."/>
            <person name="Boon N."/>
            <person name="Smidt H."/>
            <person name="Woyke T."/>
        </authorList>
    </citation>
    <scope>NUCLEOTIDE SEQUENCE [LARGE SCALE GENOMIC DNA]</scope>
    <source>
        <strain evidence="4">LMG P-21439 / DCA1</strain>
    </source>
</reference>
<dbReference type="GO" id="GO:0015562">
    <property type="term" value="F:efflux transmembrane transporter activity"/>
    <property type="evidence" value="ECO:0007669"/>
    <property type="project" value="TreeGrafter"/>
</dbReference>
<dbReference type="Gene3D" id="2.40.50.100">
    <property type="match status" value="1"/>
</dbReference>
<dbReference type="Gene3D" id="1.10.287.470">
    <property type="entry name" value="Helix hairpin bin"/>
    <property type="match status" value="1"/>
</dbReference>
<dbReference type="GO" id="GO:1990281">
    <property type="term" value="C:efflux pump complex"/>
    <property type="evidence" value="ECO:0007669"/>
    <property type="project" value="TreeGrafter"/>
</dbReference>
<evidence type="ECO:0000313" key="3">
    <source>
        <dbReference type="EMBL" id="AGA67807.1"/>
    </source>
</evidence>
<dbReference type="EMBL" id="CP003344">
    <property type="protein sequence ID" value="AGA67807.1"/>
    <property type="molecule type" value="Genomic_DNA"/>
</dbReference>
<dbReference type="SUPFAM" id="SSF111369">
    <property type="entry name" value="HlyD-like secretion proteins"/>
    <property type="match status" value="1"/>
</dbReference>
<evidence type="ECO:0000259" key="2">
    <source>
        <dbReference type="Pfam" id="PF25973"/>
    </source>
</evidence>
<protein>
    <submittedName>
        <fullName evidence="3">Multidrug resistance efflux pump</fullName>
    </submittedName>
</protein>
<evidence type="ECO:0000256" key="1">
    <source>
        <dbReference type="SAM" id="Coils"/>
    </source>
</evidence>
<organism evidence="3 4">
    <name type="scientific">Desulfitobacterium dichloroeliminans (strain LMG P-21439 / DCA1)</name>
    <dbReference type="NCBI Taxonomy" id="871963"/>
    <lineage>
        <taxon>Bacteria</taxon>
        <taxon>Bacillati</taxon>
        <taxon>Bacillota</taxon>
        <taxon>Clostridia</taxon>
        <taxon>Eubacteriales</taxon>
        <taxon>Desulfitobacteriaceae</taxon>
        <taxon>Desulfitobacterium</taxon>
    </lineage>
</organism>
<name>L0F3Q1_DESDL</name>
<dbReference type="KEGG" id="ddl:Desdi_0258"/>
<dbReference type="RefSeq" id="WP_015260814.1">
    <property type="nucleotide sequence ID" value="NC_019903.1"/>
</dbReference>